<organism evidence="1 2">
    <name type="scientific">Liparis tanakae</name>
    <name type="common">Tanaka's snailfish</name>
    <dbReference type="NCBI Taxonomy" id="230148"/>
    <lineage>
        <taxon>Eukaryota</taxon>
        <taxon>Metazoa</taxon>
        <taxon>Chordata</taxon>
        <taxon>Craniata</taxon>
        <taxon>Vertebrata</taxon>
        <taxon>Euteleostomi</taxon>
        <taxon>Actinopterygii</taxon>
        <taxon>Neopterygii</taxon>
        <taxon>Teleostei</taxon>
        <taxon>Neoteleostei</taxon>
        <taxon>Acanthomorphata</taxon>
        <taxon>Eupercaria</taxon>
        <taxon>Perciformes</taxon>
        <taxon>Cottioidei</taxon>
        <taxon>Cottales</taxon>
        <taxon>Liparidae</taxon>
        <taxon>Liparis</taxon>
    </lineage>
</organism>
<evidence type="ECO:0000313" key="2">
    <source>
        <dbReference type="Proteomes" id="UP000314294"/>
    </source>
</evidence>
<dbReference type="AlphaFoldDB" id="A0A4Z2I005"/>
<accession>A0A4Z2I005</accession>
<dbReference type="EMBL" id="SRLO01000150">
    <property type="protein sequence ID" value="TNN71429.1"/>
    <property type="molecule type" value="Genomic_DNA"/>
</dbReference>
<sequence length="201" mass="22596">MRRYGGRGEDSETRVLRRPLASDCVPSSSSRVSAVYIRCLQRRQPAGIPTHGGEEARRSASGALTLSVSCLSLRSQWRFIFPLMSLLCGGESPAPAFPKKAFHGLGAREAGEKLQREADVLRSGRCHFSFVTQPSFNTLIYKHRREEMKHFMFTAHSSISPKTSKRRFNSVRVQSDLSRPTYTTRLSSCSLRGKTERREGD</sequence>
<protein>
    <submittedName>
        <fullName evidence="1">Uncharacterized protein</fullName>
    </submittedName>
</protein>
<evidence type="ECO:0000313" key="1">
    <source>
        <dbReference type="EMBL" id="TNN71429.1"/>
    </source>
</evidence>
<dbReference type="OrthoDB" id="6145148at2759"/>
<proteinExistence type="predicted"/>
<comment type="caution">
    <text evidence="1">The sequence shown here is derived from an EMBL/GenBank/DDBJ whole genome shotgun (WGS) entry which is preliminary data.</text>
</comment>
<name>A0A4Z2I005_9TELE</name>
<keyword evidence="2" id="KW-1185">Reference proteome</keyword>
<dbReference type="Proteomes" id="UP000314294">
    <property type="component" value="Unassembled WGS sequence"/>
</dbReference>
<reference evidence="1 2" key="1">
    <citation type="submission" date="2019-03" db="EMBL/GenBank/DDBJ databases">
        <title>First draft genome of Liparis tanakae, snailfish: a comprehensive survey of snailfish specific genes.</title>
        <authorList>
            <person name="Kim W."/>
            <person name="Song I."/>
            <person name="Jeong J.-H."/>
            <person name="Kim D."/>
            <person name="Kim S."/>
            <person name="Ryu S."/>
            <person name="Song J.Y."/>
            <person name="Lee S.K."/>
        </authorList>
    </citation>
    <scope>NUCLEOTIDE SEQUENCE [LARGE SCALE GENOMIC DNA]</scope>
    <source>
        <tissue evidence="1">Muscle</tissue>
    </source>
</reference>
<gene>
    <name evidence="1" type="ORF">EYF80_018378</name>
</gene>